<dbReference type="InterPro" id="IPR013783">
    <property type="entry name" value="Ig-like_fold"/>
</dbReference>
<dbReference type="PANTHER" id="PTHR23053">
    <property type="entry name" value="DLEC1 DELETED IN LUNG AND ESOPHAGEAL CANCER 1"/>
    <property type="match status" value="1"/>
</dbReference>
<dbReference type="Pfam" id="PF22544">
    <property type="entry name" value="HYDIN_VesB_CFA65-like_Ig"/>
    <property type="match status" value="4"/>
</dbReference>
<evidence type="ECO:0000256" key="4">
    <source>
        <dbReference type="ARBA" id="ARBA00023069"/>
    </source>
</evidence>
<dbReference type="InParanoid" id="A2FWS3"/>
<feature type="compositionally biased region" description="Basic and acidic residues" evidence="6">
    <location>
        <begin position="1596"/>
        <end position="1620"/>
    </location>
</feature>
<keyword evidence="9" id="KW-1185">Reference proteome</keyword>
<dbReference type="SUPFAM" id="SSF52540">
    <property type="entry name" value="P-loop containing nucleoside triphosphate hydrolases"/>
    <property type="match status" value="1"/>
</dbReference>
<evidence type="ECO:0000256" key="6">
    <source>
        <dbReference type="SAM" id="MobiDB-lite"/>
    </source>
</evidence>
<dbReference type="InterPro" id="IPR000535">
    <property type="entry name" value="MSP_dom"/>
</dbReference>
<dbReference type="RefSeq" id="XP_001303566.1">
    <property type="nucleotide sequence ID" value="XM_001303565.1"/>
</dbReference>
<evidence type="ECO:0000313" key="8">
    <source>
        <dbReference type="EMBL" id="EAX90636.1"/>
    </source>
</evidence>
<dbReference type="Pfam" id="PF13238">
    <property type="entry name" value="AAA_18"/>
    <property type="match status" value="1"/>
</dbReference>
<dbReference type="KEGG" id="tva:4748323"/>
<proteinExistence type="predicted"/>
<dbReference type="SMR" id="A2FWS3"/>
<organism evidence="8 9">
    <name type="scientific">Trichomonas vaginalis (strain ATCC PRA-98 / G3)</name>
    <dbReference type="NCBI Taxonomy" id="412133"/>
    <lineage>
        <taxon>Eukaryota</taxon>
        <taxon>Metamonada</taxon>
        <taxon>Parabasalia</taxon>
        <taxon>Trichomonadida</taxon>
        <taxon>Trichomonadidae</taxon>
        <taxon>Trichomonas</taxon>
    </lineage>
</organism>
<dbReference type="SUPFAM" id="SSF49354">
    <property type="entry name" value="PapD-like"/>
    <property type="match status" value="1"/>
</dbReference>
<reference evidence="8" key="2">
    <citation type="journal article" date="2007" name="Science">
        <title>Draft genome sequence of the sexually transmitted pathogen Trichomonas vaginalis.</title>
        <authorList>
            <person name="Carlton J.M."/>
            <person name="Hirt R.P."/>
            <person name="Silva J.C."/>
            <person name="Delcher A.L."/>
            <person name="Schatz M."/>
            <person name="Zhao Q."/>
            <person name="Wortman J.R."/>
            <person name="Bidwell S.L."/>
            <person name="Alsmark U.C.M."/>
            <person name="Besteiro S."/>
            <person name="Sicheritz-Ponten T."/>
            <person name="Noel C.J."/>
            <person name="Dacks J.B."/>
            <person name="Foster P.G."/>
            <person name="Simillion C."/>
            <person name="Van de Peer Y."/>
            <person name="Miranda-Saavedra D."/>
            <person name="Barton G.J."/>
            <person name="Westrop G.D."/>
            <person name="Mueller S."/>
            <person name="Dessi D."/>
            <person name="Fiori P.L."/>
            <person name="Ren Q."/>
            <person name="Paulsen I."/>
            <person name="Zhang H."/>
            <person name="Bastida-Corcuera F.D."/>
            <person name="Simoes-Barbosa A."/>
            <person name="Brown M.T."/>
            <person name="Hayes R.D."/>
            <person name="Mukherjee M."/>
            <person name="Okumura C.Y."/>
            <person name="Schneider R."/>
            <person name="Smith A.J."/>
            <person name="Vanacova S."/>
            <person name="Villalvazo M."/>
            <person name="Haas B.J."/>
            <person name="Pertea M."/>
            <person name="Feldblyum T.V."/>
            <person name="Utterback T.R."/>
            <person name="Shu C.L."/>
            <person name="Osoegawa K."/>
            <person name="de Jong P.J."/>
            <person name="Hrdy I."/>
            <person name="Horvathova L."/>
            <person name="Zubacova Z."/>
            <person name="Dolezal P."/>
            <person name="Malik S.B."/>
            <person name="Logsdon J.M. Jr."/>
            <person name="Henze K."/>
            <person name="Gupta A."/>
            <person name="Wang C.C."/>
            <person name="Dunne R.L."/>
            <person name="Upcroft J.A."/>
            <person name="Upcroft P."/>
            <person name="White O."/>
            <person name="Salzberg S.L."/>
            <person name="Tang P."/>
            <person name="Chiu C.-H."/>
            <person name="Lee Y.-S."/>
            <person name="Embley T.M."/>
            <person name="Coombs G.H."/>
            <person name="Mottram J.C."/>
            <person name="Tachezy J."/>
            <person name="Fraser-Liggett C.M."/>
            <person name="Johnson P.J."/>
        </authorList>
    </citation>
    <scope>NUCLEOTIDE SEQUENCE [LARGE SCALE GENOMIC DNA]</scope>
    <source>
        <strain evidence="8">G3</strain>
    </source>
</reference>
<evidence type="ECO:0000259" key="7">
    <source>
        <dbReference type="PROSITE" id="PS50202"/>
    </source>
</evidence>
<evidence type="ECO:0000256" key="3">
    <source>
        <dbReference type="ARBA" id="ARBA00022490"/>
    </source>
</evidence>
<dbReference type="VEuPathDB" id="TrichDB:TVAG_041110"/>
<keyword evidence="3" id="KW-0963">Cytoplasm</keyword>
<sequence length="2981" mass="335957">MVKGIVFEPEVVIFPNTYISDVSKLTITVKNNSHQNHKLSFRTYKTKSEEQALKEDLDIYDPLARAKFNKSYAFESDTFYIEPLELEVWSGTSQQFFITYAPNIAIRHDTTVYVQVDEEDERLELKLIALGLPPVAQLSNPAINIGNIFLDSICEYEVYLENCGNVPVDFILEKHPTGNLGFKFNPETGQVLVGSKIPIRITFIASAVGSFHELFTYKIRGATNKFPQIALTGKVIGPSFEVSMHQLDFGSVGYGFMHTQTFILENTSEIPFDFTFRLSANSTFEHREFRIDPEQGTIGKFQKQEISIEFIPFAIQEYNLTLLMDVARYGLALLEIPIRAKSVCPSIKLIPDVVDYQTAFIGYKYENKITLKNDFPYPAKFEFISGQDNHRNDIEIACDKLSGIIPALSSTEVIIFSTCRKIGPLQKSCLFSIFGSDEPPLMLNFTANCVGPNVSFSTSSINFGNLQVLKETKQIIEVKNNSLIDANFRTSLDSPTGGFSVSPSSGVIKPNETLQLDVIAFLNDILQFQGTIKFGIDYLNSSNIALKAQGVGSPIIPDIDQKTIDFGTVLTQQPSSKVFNITNKSHRPAEIRWSVQKPKILKDLPNDFSFVVEPEQTFLNPQQSCEVKMTIQCSNPISFTLNTTCNAMVGRSRIEAFQPLIKGTFISPSIQIEPSSLDYQVLLPYDKEKGDDRSLVSPPSDILQPIPKALTLSNMSKLPIEMTCLMPSHFFIENFENLFSKEGDEESVLKINPGEKKDLTVVFDPSFKEEFVTEEYTRKIVFSYLNNPQSISLPLHVNVEFPNIKITPSDEINFGILMMDTEKTVKVTVQNIVSIPVNFTWKMVSDNLDSARVFDVFPLDSCLEPGQSVDIYFSFYALNDENELRTIEYFAEAVCSVMNGPDYRLKLKGSSAPIQYNVAPTDFDFTGKSFTEELNDKIVLTNNSAVEIQFEVKLPRHSKFKQLKIEPMNGIVSANDFVELNLSILPSAPNFVRESFYVQISGFDDVQINVRVDSSFAQGKLSLQRCEDDPSVNNLLTNPTPIKSVKSQGKVKNQRSGTAQSIQVYRSENIADKMQQLGEDKLLKEEQKVLMDIMKGKSIYVHSAHYKIDFGDLVMGENREIEFNLTNISTFSYSVNVDSSALKRSGFKIEPIALKGISPNTDVSFRVNFMTENRKLNEIGEVSYDVPFVFSDNHSVLVTIRANLIHPSLTFSEKSFDFGQVIIGQMKTMTLQLQNMNSVACEFTFGDVVFNKSSKGNVFVVTPLHGVLPPSSFMNITITFSPTSEKNYNAKFPVNLRYSPEPIEIQLKGIGIQYKLEFDPPNYTFPLTQLFKEPLSTIIKIRNPTNYSIEFYSSQFDQKLQELIEQQQKTDPREDGEMPFVTYTPKAKTPAAASKFGICIILSGIQRSGKTSVANHLSKELNLPIIDLKKVWQGVNQEDYVSKLYGVLCETQNRNGFIIDNLNISDTKNENEQFIQQMLKNKNALDEISKNLMYNGQHQTPSTYEECLGYLLQSLDGQYVFHISLTLSKEELQIRLEKQKQNENLTKESNEMKEIEYLNKMTTEEYLNMPEEQRNEIDEKRHFYRQKILDKIIETSRSEREEDENHKKSSKKEENKDKNSKKNAKAVNLDPLQQEMLVYQFSLSSMITKLESAGDRYKTIDPSELCLIDSSNAVLVHKNSIVINGGLQFNDVINQINAFLPPVNIIKEAAFKRMIPEPYMTNENMDEEIQMAKKIPRHFYIQNPEDESNKSTPHWFLDSGQEMELNVKFDPQPIGNISEELTFVICRCAASPYAIKLKGSASFPDFERDIKTIFQPQTKKGEPGYSNELSCFTFGNRLICKEKPPKGPFQYKEQMTIKNTTLFPLEVSPMVVESQNKQFFGFEPALLTLQPDQKGDINCLFHPTTNGQSFALCALFVKDNPDPFYFTVSGETSSPQIDLISQQNIDYERILSNSTSVKKVDLKNTGKVAATWRLKGQQNFQGLLTFSQSEGQILPGKTISIQLKFSHPKPVVLKKPLQIEILDLDHTKVFMTHNLNISGEVFDVNCDVVFPKGMNDSFDFGLLKCGQSKNIQVQVRNRGKYPIEYHFSANDNTVNINNPDNTVNPGDKNNLQNVTFTFSSNSTVKITGNKTVSLKIVDTQTKSVTANLTYPINAESFFSTYETDIPAKIQFGETQVTTSYKKEFTIKNTGPFPIEYNFTVKEIKNTDSQPIETNTKSDGKTKNDKKAEKSKEKNEPSKNKKNEKTLFAGPFQISPGSATIQPNQTQTVSFEIFATDQGKYSSIVQLNVPGTQSSSSTLTMRLFANVSMPGILTESDKVFKEIPIAARVDVQSNTTSDASCFLEDENILHFAQICQGQKSKITLNYINVTPIEITVDTTIKSNTKSKAPLPFDVSEKTSVIKPNSTQKIDIIYSPTAIEQTTCQFEAVVRGGINPQTKCLRFGIEGSSTLPSITVQTALEKGKNNGYSCNMGKTLVGQTKQKAVSIINDKLIPAKISFSYKPNPDFLVQNAELNKEITLEPGRTFTFTVVHQPQKVRKSSLDLTINLPENNKSNQSFSFSGEGFSDDIIFDGLTEENELNMPSVVVGRSTNYTFTMRNVITSDVRFVWNGPPELVFSPKVGHIRSGQIKDITVKFFSEKPCKLSGVKTTCSITKIVLENPDDDWDDTQKIVSFVPKSELSQNDNSPRRKTKPETTKNDNEVVKISQVRAEPPYRAITGASSRGSSSRDFLIKVFVSADVIKYQIDTNEVNFAPTMMYQIRTADVNVTNTSQIRLEYEWKEEDFKSLKTDYSITRPSPFSIEPMTGIIEAGEVKTFKVHFSPMEVDDFTSVFRMIIPYLTSSEPPVLNLTAFSRRPLCHFNIPPCDYLTRRHPDFANQALPDSTSVIEILSKGRGKDAKTSFRFEVINPTSSPYECKWSLITDSSGGAITCDIPKALISSGKHYYFSFTFTPKTGKTVESLWEFSIPQHGIKAYFLVVGRNSR</sequence>
<dbReference type="GO" id="GO:1904158">
    <property type="term" value="P:axonemal central apparatus assembly"/>
    <property type="evidence" value="ECO:0000318"/>
    <property type="project" value="GO_Central"/>
</dbReference>
<dbReference type="GO" id="GO:0005930">
    <property type="term" value="C:axoneme"/>
    <property type="evidence" value="ECO:0000318"/>
    <property type="project" value="GO_Central"/>
</dbReference>
<dbReference type="InterPro" id="IPR027417">
    <property type="entry name" value="P-loop_NTPase"/>
</dbReference>
<dbReference type="eggNOG" id="ENOG502QQ4F">
    <property type="taxonomic scope" value="Eukaryota"/>
</dbReference>
<dbReference type="EMBL" id="DS114092">
    <property type="protein sequence ID" value="EAX90636.1"/>
    <property type="molecule type" value="Genomic_DNA"/>
</dbReference>
<gene>
    <name evidence="8" type="ORF">TVAG_041110</name>
</gene>
<keyword evidence="5" id="KW-0966">Cell projection</keyword>
<accession>A2FWS3</accession>
<feature type="region of interest" description="Disordered" evidence="6">
    <location>
        <begin position="1596"/>
        <end position="1627"/>
    </location>
</feature>
<dbReference type="InterPro" id="IPR033305">
    <property type="entry name" value="Hydin-like"/>
</dbReference>
<dbReference type="Gene3D" id="2.60.40.10">
    <property type="entry name" value="Immunoglobulins"/>
    <property type="match status" value="18"/>
</dbReference>
<dbReference type="Gene3D" id="3.40.50.300">
    <property type="entry name" value="P-loop containing nucleotide triphosphate hydrolases"/>
    <property type="match status" value="1"/>
</dbReference>
<evidence type="ECO:0000256" key="1">
    <source>
        <dbReference type="ARBA" id="ARBA00004138"/>
    </source>
</evidence>
<evidence type="ECO:0000256" key="5">
    <source>
        <dbReference type="ARBA" id="ARBA00023273"/>
    </source>
</evidence>
<feature type="region of interest" description="Disordered" evidence="6">
    <location>
        <begin position="2674"/>
        <end position="2698"/>
    </location>
</feature>
<dbReference type="Proteomes" id="UP000001542">
    <property type="component" value="Unassembled WGS sequence"/>
</dbReference>
<name>A2FWS3_TRIV3</name>
<dbReference type="STRING" id="5722.A2FWS3"/>
<dbReference type="PANTHER" id="PTHR23053:SF0">
    <property type="entry name" value="HYDROCEPHALUS-INDUCING PROTEIN HOMOLOG"/>
    <property type="match status" value="1"/>
</dbReference>
<comment type="subcellular location">
    <subcellularLocation>
        <location evidence="1">Cell projection</location>
        <location evidence="1">Cilium</location>
    </subcellularLocation>
    <subcellularLocation>
        <location evidence="2">Cytoplasm</location>
    </subcellularLocation>
</comment>
<evidence type="ECO:0000313" key="9">
    <source>
        <dbReference type="Proteomes" id="UP000001542"/>
    </source>
</evidence>
<dbReference type="NCBIfam" id="NF012200">
    <property type="entry name" value="choice_anch_D"/>
    <property type="match status" value="1"/>
</dbReference>
<dbReference type="OrthoDB" id="442692at2759"/>
<dbReference type="InterPro" id="IPR008962">
    <property type="entry name" value="PapD-like_sf"/>
</dbReference>
<keyword evidence="4" id="KW-0969">Cilium</keyword>
<feature type="region of interest" description="Disordered" evidence="6">
    <location>
        <begin position="2207"/>
        <end position="2245"/>
    </location>
</feature>
<feature type="domain" description="MSP" evidence="7">
    <location>
        <begin position="803"/>
        <end position="941"/>
    </location>
</feature>
<reference evidence="8" key="1">
    <citation type="submission" date="2006-10" db="EMBL/GenBank/DDBJ databases">
        <authorList>
            <person name="Amadeo P."/>
            <person name="Zhao Q."/>
            <person name="Wortman J."/>
            <person name="Fraser-Liggett C."/>
            <person name="Carlton J."/>
        </authorList>
    </citation>
    <scope>NUCLEOTIDE SEQUENCE</scope>
    <source>
        <strain evidence="8">G3</strain>
    </source>
</reference>
<protein>
    <recommendedName>
        <fullName evidence="7">MSP domain-containing protein</fullName>
    </recommendedName>
</protein>
<evidence type="ECO:0000256" key="2">
    <source>
        <dbReference type="ARBA" id="ARBA00004496"/>
    </source>
</evidence>
<dbReference type="PROSITE" id="PS50202">
    <property type="entry name" value="MSP"/>
    <property type="match status" value="1"/>
</dbReference>
<feature type="compositionally biased region" description="Basic and acidic residues" evidence="6">
    <location>
        <begin position="2215"/>
        <end position="2244"/>
    </location>
</feature>
<dbReference type="VEuPathDB" id="TrichDB:TVAGG3_0892870"/>
<dbReference type="InterPro" id="IPR053879">
    <property type="entry name" value="HYDIN_VesB_CFA65-like_Ig"/>
</dbReference>
<dbReference type="GO" id="GO:0003341">
    <property type="term" value="P:cilium movement"/>
    <property type="evidence" value="ECO:0000318"/>
    <property type="project" value="GO_Central"/>
</dbReference>